<proteinExistence type="predicted"/>
<gene>
    <name evidence="1" type="ORF">JMUB3870_1371</name>
</gene>
<organism evidence="1 2">
    <name type="scientific">Leptotrichia trevisanii</name>
    <dbReference type="NCBI Taxonomy" id="109328"/>
    <lineage>
        <taxon>Bacteria</taxon>
        <taxon>Fusobacteriati</taxon>
        <taxon>Fusobacteriota</taxon>
        <taxon>Fusobacteriia</taxon>
        <taxon>Fusobacteriales</taxon>
        <taxon>Leptotrichiaceae</taxon>
        <taxon>Leptotrichia</taxon>
    </lineage>
</organism>
<dbReference type="RefSeq" id="WP_026747438.1">
    <property type="nucleotide sequence ID" value="NZ_AP019831.1"/>
</dbReference>
<name>A0A510K607_9FUSO</name>
<reference evidence="1 2" key="1">
    <citation type="submission" date="2019-07" db="EMBL/GenBank/DDBJ databases">
        <title>Complete Genome Sequence of Leptotrichia trevisanii Strain JMUB3870.</title>
        <authorList>
            <person name="Watanabe S."/>
            <person name="Cui L."/>
        </authorList>
    </citation>
    <scope>NUCLEOTIDE SEQUENCE [LARGE SCALE GENOMIC DNA]</scope>
    <source>
        <strain evidence="1 2">JMUB3870</strain>
    </source>
</reference>
<keyword evidence="2" id="KW-1185">Reference proteome</keyword>
<accession>A0A510K607</accession>
<dbReference type="Proteomes" id="UP000422644">
    <property type="component" value="Chromosome"/>
</dbReference>
<protein>
    <submittedName>
        <fullName evidence="1">Uncharacterized protein</fullName>
    </submittedName>
</protein>
<evidence type="ECO:0000313" key="2">
    <source>
        <dbReference type="Proteomes" id="UP000422644"/>
    </source>
</evidence>
<dbReference type="OrthoDB" id="81983at2"/>
<evidence type="ECO:0000313" key="1">
    <source>
        <dbReference type="EMBL" id="BBM45253.1"/>
    </source>
</evidence>
<dbReference type="AlphaFoldDB" id="A0A510K607"/>
<dbReference type="EMBL" id="AP019831">
    <property type="protein sequence ID" value="BBM45253.1"/>
    <property type="molecule type" value="Genomic_DNA"/>
</dbReference>
<sequence>MKKIIVLLLIILVIFLHFNNSKKVKKEGFYSVSFFYSDNKEKIFEVEDIEIDYFKNIIIKLKKIYNKMELKKIIVYYKDKKIGEIIVNERLGIDSLKDAKYIDVDKKEFIYSIDKEITDILGSKNEKYKITTSIYMEKGFDLEFIIENEGKIATIKKEISVAYNE</sequence>